<reference evidence="1 2" key="1">
    <citation type="journal article" date="2011" name="PLoS Genet.">
        <title>Azospirillum genomes reveal transition of bacteria from aquatic to terrestrial environments.</title>
        <authorList>
            <person name="Wisniewski-Dye F."/>
            <person name="Borziak K."/>
            <person name="Khalsa-Moyers G."/>
            <person name="Alexandre G."/>
            <person name="Sukharnikov L.O."/>
            <person name="Wuichet K."/>
            <person name="Hurst G.B."/>
            <person name="McDonald W.H."/>
            <person name="Robertson J.S."/>
            <person name="Barbe V."/>
            <person name="Calteau A."/>
            <person name="Rouy Z."/>
            <person name="Mangenot S."/>
            <person name="Prigent-Combaret C."/>
            <person name="Normand P."/>
            <person name="Boyer M."/>
            <person name="Siguier P."/>
            <person name="Dessaux Y."/>
            <person name="Elmerich C."/>
            <person name="Condemine G."/>
            <person name="Krishnen G."/>
            <person name="Kennedy I."/>
            <person name="Paterson A.H."/>
            <person name="Gonzalez V."/>
            <person name="Mavingui P."/>
            <person name="Zhulin I.B."/>
        </authorList>
    </citation>
    <scope>NUCLEOTIDE SEQUENCE [LARGE SCALE GENOMIC DNA]</scope>
    <source>
        <strain evidence="1 2">Sp245</strain>
    </source>
</reference>
<dbReference type="Proteomes" id="UP000007319">
    <property type="component" value="Chromosome"/>
</dbReference>
<name>A0A9P1JPZ9_9PROT</name>
<gene>
    <name evidence="1" type="ORF">AZOBR_70194</name>
</gene>
<sequence length="27" mass="3057">MPNWLRIAAARPLSLHHMAQIMAGSPW</sequence>
<dbReference type="KEGG" id="abs:AZOBR_70194"/>
<dbReference type="AlphaFoldDB" id="A0A9P1JPZ9"/>
<keyword evidence="2" id="KW-1185">Reference proteome</keyword>
<evidence type="ECO:0000313" key="2">
    <source>
        <dbReference type="Proteomes" id="UP000007319"/>
    </source>
</evidence>
<protein>
    <submittedName>
        <fullName evidence="1">Uncharacterized protein</fullName>
    </submittedName>
</protein>
<accession>A0A9P1JPZ9</accession>
<proteinExistence type="predicted"/>
<organism evidence="1 2">
    <name type="scientific">Azospirillum baldaniorum</name>
    <dbReference type="NCBI Taxonomy" id="1064539"/>
    <lineage>
        <taxon>Bacteria</taxon>
        <taxon>Pseudomonadati</taxon>
        <taxon>Pseudomonadota</taxon>
        <taxon>Alphaproteobacteria</taxon>
        <taxon>Rhodospirillales</taxon>
        <taxon>Azospirillaceae</taxon>
        <taxon>Azospirillum</taxon>
    </lineage>
</organism>
<evidence type="ECO:0000313" key="1">
    <source>
        <dbReference type="EMBL" id="CCC97558.1"/>
    </source>
</evidence>
<dbReference type="EMBL" id="HE577327">
    <property type="protein sequence ID" value="CCC97558.1"/>
    <property type="molecule type" value="Genomic_DNA"/>
</dbReference>